<evidence type="ECO:0000313" key="2">
    <source>
        <dbReference type="EMBL" id="EKU95484.1"/>
    </source>
</evidence>
<organism evidence="2 3">
    <name type="scientific">Actinobaculum massiliense ACS-171-V-Col2</name>
    <dbReference type="NCBI Taxonomy" id="883066"/>
    <lineage>
        <taxon>Bacteria</taxon>
        <taxon>Bacillati</taxon>
        <taxon>Actinomycetota</taxon>
        <taxon>Actinomycetes</taxon>
        <taxon>Actinomycetales</taxon>
        <taxon>Actinomycetaceae</taxon>
        <taxon>Actinobaculum</taxon>
    </lineage>
</organism>
<name>K9EE38_9ACTO</name>
<accession>K9EE38</accession>
<dbReference type="Proteomes" id="UP000009888">
    <property type="component" value="Unassembled WGS sequence"/>
</dbReference>
<dbReference type="HOGENOM" id="CLU_2271363_0_0_11"/>
<reference evidence="2 3" key="1">
    <citation type="submission" date="2012-09" db="EMBL/GenBank/DDBJ databases">
        <title>The Genome Sequence of Actinobaculum massiliae ACS-171-V-COL2.</title>
        <authorList>
            <consortium name="The Broad Institute Genome Sequencing Platform"/>
            <person name="Earl A."/>
            <person name="Ward D."/>
            <person name="Feldgarden M."/>
            <person name="Gevers D."/>
            <person name="Saerens B."/>
            <person name="Vaneechoutte M."/>
            <person name="Walker B."/>
            <person name="Young S.K."/>
            <person name="Zeng Q."/>
            <person name="Gargeya S."/>
            <person name="Fitzgerald M."/>
            <person name="Haas B."/>
            <person name="Abouelleil A."/>
            <person name="Alvarado L."/>
            <person name="Arachchi H.M."/>
            <person name="Berlin A."/>
            <person name="Chapman S.B."/>
            <person name="Goldberg J."/>
            <person name="Griggs A."/>
            <person name="Gujja S."/>
            <person name="Hansen M."/>
            <person name="Howarth C."/>
            <person name="Imamovic A."/>
            <person name="Larimer J."/>
            <person name="McCowen C."/>
            <person name="Montmayeur A."/>
            <person name="Murphy C."/>
            <person name="Neiman D."/>
            <person name="Pearson M."/>
            <person name="Priest M."/>
            <person name="Roberts A."/>
            <person name="Saif S."/>
            <person name="Shea T."/>
            <person name="Sisk P."/>
            <person name="Sykes S."/>
            <person name="Wortman J."/>
            <person name="Nusbaum C."/>
            <person name="Birren B."/>
        </authorList>
    </citation>
    <scope>NUCLEOTIDE SEQUENCE [LARGE SCALE GENOMIC DNA]</scope>
    <source>
        <strain evidence="3">ACS-171-V-Col2</strain>
    </source>
</reference>
<dbReference type="EMBL" id="AGWL01000002">
    <property type="protein sequence ID" value="EKU95484.1"/>
    <property type="molecule type" value="Genomic_DNA"/>
</dbReference>
<protein>
    <submittedName>
        <fullName evidence="2">Uncharacterized protein</fullName>
    </submittedName>
</protein>
<evidence type="ECO:0000256" key="1">
    <source>
        <dbReference type="SAM" id="MobiDB-lite"/>
    </source>
</evidence>
<keyword evidence="3" id="KW-1185">Reference proteome</keyword>
<evidence type="ECO:0000313" key="3">
    <source>
        <dbReference type="Proteomes" id="UP000009888"/>
    </source>
</evidence>
<comment type="caution">
    <text evidence="2">The sequence shown here is derived from an EMBL/GenBank/DDBJ whole genome shotgun (WGS) entry which is preliminary data.</text>
</comment>
<sequence length="102" mass="11625">MERHAACVTPVSSLNFFAAKYGTGWRISGSFDDIDGHHINAWSNCITDRKAKDDRRTLSQRRARGHSDLIQLRAQNTRQGSFWPGRRRLDGPPPSRTPYLES</sequence>
<gene>
    <name evidence="2" type="ORF">HMPREF9233_00271</name>
</gene>
<proteinExistence type="predicted"/>
<feature type="region of interest" description="Disordered" evidence="1">
    <location>
        <begin position="74"/>
        <end position="102"/>
    </location>
</feature>
<dbReference type="AlphaFoldDB" id="K9EE38"/>